<sequence length="114" mass="13350">MFVFVALGAPPPDYFFIELMHLRGFVCCRCRMVGESYNHNSLISSAPHPHVKKNIYTVFFFFERRGTFGMKSSINVGQPVLKTLRTPSAVHTQFKRCQRLWKFYKGVVMWRRAV</sequence>
<evidence type="ECO:0000313" key="2">
    <source>
        <dbReference type="Proteomes" id="UP000002316"/>
    </source>
</evidence>
<proteinExistence type="predicted"/>
<dbReference type="Proteomes" id="UP000002316">
    <property type="component" value="Chromosome 5"/>
</dbReference>
<dbReference type="GeneID" id="23861323"/>
<dbReference type="EMBL" id="FN554968">
    <property type="protein sequence ID" value="CBH11189.1"/>
    <property type="molecule type" value="Genomic_DNA"/>
</dbReference>
<dbReference type="KEGG" id="tbg:TbgDal_V3270"/>
<name>C9ZP61_TRYB9</name>
<organism evidence="1 2">
    <name type="scientific">Trypanosoma brucei gambiense (strain MHOM/CI/86/DAL972)</name>
    <dbReference type="NCBI Taxonomy" id="679716"/>
    <lineage>
        <taxon>Eukaryota</taxon>
        <taxon>Discoba</taxon>
        <taxon>Euglenozoa</taxon>
        <taxon>Kinetoplastea</taxon>
        <taxon>Metakinetoplastina</taxon>
        <taxon>Trypanosomatida</taxon>
        <taxon>Trypanosomatidae</taxon>
        <taxon>Trypanosoma</taxon>
    </lineage>
</organism>
<reference evidence="2" key="1">
    <citation type="journal article" date="2010" name="PLoS Negl. Trop. Dis.">
        <title>The genome sequence of Trypanosoma brucei gambiense, causative agent of chronic human african trypanosomiasis.</title>
        <authorList>
            <person name="Jackson A.P."/>
            <person name="Sanders M."/>
            <person name="Berry A."/>
            <person name="McQuillan J."/>
            <person name="Aslett M.A."/>
            <person name="Quail M.A."/>
            <person name="Chukualim B."/>
            <person name="Capewell P."/>
            <person name="MacLeod A."/>
            <person name="Melville S.E."/>
            <person name="Gibson W."/>
            <person name="Barry J.D."/>
            <person name="Berriman M."/>
            <person name="Hertz-Fowler C."/>
        </authorList>
    </citation>
    <scope>NUCLEOTIDE SEQUENCE [LARGE SCALE GENOMIC DNA]</scope>
    <source>
        <strain evidence="2">MHOM/CI/86/DAL972</strain>
    </source>
</reference>
<protein>
    <submittedName>
        <fullName evidence="1">Uncharacterized protein</fullName>
    </submittedName>
</protein>
<evidence type="ECO:0000313" key="1">
    <source>
        <dbReference type="EMBL" id="CBH11189.1"/>
    </source>
</evidence>
<dbReference type="RefSeq" id="XP_011773476.1">
    <property type="nucleotide sequence ID" value="XM_011775174.1"/>
</dbReference>
<accession>C9ZP61</accession>
<gene>
    <name evidence="1" type="ORF">TbgDal_V3270</name>
</gene>
<dbReference type="AlphaFoldDB" id="C9ZP61"/>